<dbReference type="Pfam" id="PF04124">
    <property type="entry name" value="Dor1"/>
    <property type="match status" value="1"/>
</dbReference>
<evidence type="ECO:0000256" key="8">
    <source>
        <dbReference type="ARBA" id="ARBA00031347"/>
    </source>
</evidence>
<dbReference type="InterPro" id="IPR016159">
    <property type="entry name" value="Cullin_repeat-like_dom_sf"/>
</dbReference>
<keyword evidence="4" id="KW-0813">Transport</keyword>
<keyword evidence="7" id="KW-0472">Membrane</keyword>
<name>A0A250XLR0_9CHLO</name>
<evidence type="ECO:0000256" key="5">
    <source>
        <dbReference type="ARBA" id="ARBA00022927"/>
    </source>
</evidence>
<evidence type="ECO:0000256" key="6">
    <source>
        <dbReference type="ARBA" id="ARBA00023034"/>
    </source>
</evidence>
<gene>
    <name evidence="10" type="ORF">CEUSTIGMA_g11145.t1</name>
</gene>
<feature type="region of interest" description="Disordered" evidence="9">
    <location>
        <begin position="429"/>
        <end position="451"/>
    </location>
</feature>
<evidence type="ECO:0000256" key="3">
    <source>
        <dbReference type="ARBA" id="ARBA00020983"/>
    </source>
</evidence>
<comment type="subcellular location">
    <subcellularLocation>
        <location evidence="1">Golgi apparatus membrane</location>
        <topology evidence="1">Peripheral membrane protein</topology>
    </subcellularLocation>
</comment>
<dbReference type="GO" id="GO:0000139">
    <property type="term" value="C:Golgi membrane"/>
    <property type="evidence" value="ECO:0007669"/>
    <property type="project" value="UniProtKB-SubCell"/>
</dbReference>
<evidence type="ECO:0000256" key="7">
    <source>
        <dbReference type="ARBA" id="ARBA00023136"/>
    </source>
</evidence>
<sequence length="594" mass="64721">MSTAAASVEKELSFTGPLSERNALSRSLLSSQGSIVNTANKSTTKQSLKTSDAYLSELLSYSLDRLRKEPELLGDEEQQIKRNIQATSVANHGAFIETAHCLSTINTELSTVCSHLEVLLKDIPKLASDCESFSARSAQILNQYTQNKQLANAQSSVLEILEIPQLMDTCVRNGVYDEALDLQAFVSRLGLLHADIPAVRMLMKQVADVGQTMLNQLLSRLRSSLQLPECLRTMGYLRRIAAFSEPELRLQFLSCRDEWLSQLVSELEEGDSYEYLKRLTDVYRLHLFDVIMQYRAIFFDAPAQVDTGVQKTASSAAAGAAPNIKESTVLYSWVQYRLTLYLQALKKHLPNVTEGGNLASVLEHCMYCGSSLSRVGLDFQGLLHPLFESAVLHLFAGHLSAAVEAFNSRLESHKWVAMPAPTMYKARQQEQARAAAAASGSEGGAEATGATGTLLDRSSSSLLSGGGAAGSSGPEDLSPPYVTMEHLPLAVFTNAVLSAFNELRHCALLSLSRPAASLLQECAEHAAASLLHYLHTRVLSESELQLFRSAVKTMMEVLLPYFAACFARVFAAGGLAKLDMNGCSSILAQILQEA</sequence>
<accession>A0A250XLR0</accession>
<keyword evidence="5" id="KW-0653">Protein transport</keyword>
<dbReference type="STRING" id="1157962.A0A250XLR0"/>
<dbReference type="PANTHER" id="PTHR21311:SF0">
    <property type="entry name" value="CONSERVED OLIGOMERIC GOLGI COMPLEX SUBUNIT 8"/>
    <property type="match status" value="1"/>
</dbReference>
<reference evidence="10 11" key="1">
    <citation type="submission" date="2017-08" db="EMBL/GenBank/DDBJ databases">
        <title>Acidophilic green algal genome provides insights into adaptation to an acidic environment.</title>
        <authorList>
            <person name="Hirooka S."/>
            <person name="Hirose Y."/>
            <person name="Kanesaki Y."/>
            <person name="Higuchi S."/>
            <person name="Fujiwara T."/>
            <person name="Onuma R."/>
            <person name="Era A."/>
            <person name="Ohbayashi R."/>
            <person name="Uzuka A."/>
            <person name="Nozaki H."/>
            <person name="Yoshikawa H."/>
            <person name="Miyagishima S.Y."/>
        </authorList>
    </citation>
    <scope>NUCLEOTIDE SEQUENCE [LARGE SCALE GENOMIC DNA]</scope>
    <source>
        <strain evidence="10 11">NIES-2499</strain>
    </source>
</reference>
<dbReference type="GO" id="GO:0015031">
    <property type="term" value="P:protein transport"/>
    <property type="evidence" value="ECO:0007669"/>
    <property type="project" value="UniProtKB-KW"/>
</dbReference>
<evidence type="ECO:0000256" key="4">
    <source>
        <dbReference type="ARBA" id="ARBA00022448"/>
    </source>
</evidence>
<dbReference type="EMBL" id="BEGY01000105">
    <property type="protein sequence ID" value="GAX83720.1"/>
    <property type="molecule type" value="Genomic_DNA"/>
</dbReference>
<evidence type="ECO:0000313" key="11">
    <source>
        <dbReference type="Proteomes" id="UP000232323"/>
    </source>
</evidence>
<evidence type="ECO:0000256" key="2">
    <source>
        <dbReference type="ARBA" id="ARBA00006419"/>
    </source>
</evidence>
<dbReference type="SUPFAM" id="SSF74788">
    <property type="entry name" value="Cullin repeat-like"/>
    <property type="match status" value="1"/>
</dbReference>
<dbReference type="GO" id="GO:0017119">
    <property type="term" value="C:Golgi transport complex"/>
    <property type="evidence" value="ECO:0007669"/>
    <property type="project" value="InterPro"/>
</dbReference>
<keyword evidence="6" id="KW-0333">Golgi apparatus</keyword>
<comment type="caution">
    <text evidence="10">The sequence shown here is derived from an EMBL/GenBank/DDBJ whole genome shotgun (WGS) entry which is preliminary data.</text>
</comment>
<dbReference type="InterPro" id="IPR007255">
    <property type="entry name" value="COG8"/>
</dbReference>
<evidence type="ECO:0000256" key="1">
    <source>
        <dbReference type="ARBA" id="ARBA00004395"/>
    </source>
</evidence>
<dbReference type="AlphaFoldDB" id="A0A250XLR0"/>
<dbReference type="PANTHER" id="PTHR21311">
    <property type="entry name" value="CONSERVED OLIGOMERIC GOLGI COMPLEX COMPONENT 8"/>
    <property type="match status" value="1"/>
</dbReference>
<dbReference type="Proteomes" id="UP000232323">
    <property type="component" value="Unassembled WGS sequence"/>
</dbReference>
<evidence type="ECO:0000256" key="9">
    <source>
        <dbReference type="SAM" id="MobiDB-lite"/>
    </source>
</evidence>
<dbReference type="OrthoDB" id="1661054at2759"/>
<protein>
    <recommendedName>
        <fullName evidence="3">Conserved oligomeric Golgi complex subunit 8</fullName>
    </recommendedName>
    <alternativeName>
        <fullName evidence="8">Component of oligomeric Golgi complex 8</fullName>
    </alternativeName>
</protein>
<keyword evidence="11" id="KW-1185">Reference proteome</keyword>
<proteinExistence type="inferred from homology"/>
<dbReference type="GO" id="GO:0006891">
    <property type="term" value="P:intra-Golgi vesicle-mediated transport"/>
    <property type="evidence" value="ECO:0007669"/>
    <property type="project" value="TreeGrafter"/>
</dbReference>
<comment type="similarity">
    <text evidence="2">Belongs to the COG8 family.</text>
</comment>
<organism evidence="10 11">
    <name type="scientific">Chlamydomonas eustigma</name>
    <dbReference type="NCBI Taxonomy" id="1157962"/>
    <lineage>
        <taxon>Eukaryota</taxon>
        <taxon>Viridiplantae</taxon>
        <taxon>Chlorophyta</taxon>
        <taxon>core chlorophytes</taxon>
        <taxon>Chlorophyceae</taxon>
        <taxon>CS clade</taxon>
        <taxon>Chlamydomonadales</taxon>
        <taxon>Chlamydomonadaceae</taxon>
        <taxon>Chlamydomonas</taxon>
    </lineage>
</organism>
<evidence type="ECO:0000313" key="10">
    <source>
        <dbReference type="EMBL" id="GAX83720.1"/>
    </source>
</evidence>